<evidence type="ECO:0000259" key="1">
    <source>
        <dbReference type="Pfam" id="PF00534"/>
    </source>
</evidence>
<sequence>MKIALVHEYLAQSGGAEKVLHAFHEIWPDAPIFVWFYDPSKFRNEFANADVRTSFIQKMPGVKKNYQWYLPLMPTATERHRLDEFDVVLSSSSMFAKGVLTRPGSLHICYCHTPPRYLWTETHEYIENLKYNKFIKRIVLPPLISRLRLYDKLSADRVDMFLANSETVRSRIHKFYRRESRVVYPPVETDRFKPAAALGDYYLTGGRLMAYKRFDIVVKTFNRLPHLKLKVFGTGPEEEKLKNNARSNITFVGNITDDEKAQLYAHCLAFIHPQVEDFGITPVESLASGRPVIAYREGGASETIEQGKTGVFFNEQNWESLLDVLIHFSPHTFSPELLKEYASKFNKKQFQENMKRLVEDAWEETRRGLRQTTLI</sequence>
<feature type="domain" description="Glycosyltransferase subfamily 4-like N-terminal" evidence="2">
    <location>
        <begin position="14"/>
        <end position="191"/>
    </location>
</feature>
<proteinExistence type="predicted"/>
<dbReference type="Gene3D" id="3.40.50.2000">
    <property type="entry name" value="Glycogen Phosphorylase B"/>
    <property type="match status" value="2"/>
</dbReference>
<evidence type="ECO:0000313" key="4">
    <source>
        <dbReference type="Proteomes" id="UP000034175"/>
    </source>
</evidence>
<comment type="caution">
    <text evidence="3">The sequence shown here is derived from an EMBL/GenBank/DDBJ whole genome shotgun (WGS) entry which is preliminary data.</text>
</comment>
<dbReference type="Proteomes" id="UP000034175">
    <property type="component" value="Unassembled WGS sequence"/>
</dbReference>
<gene>
    <name evidence="3" type="ORF">UX39_C0002G0016</name>
</gene>
<dbReference type="InterPro" id="IPR028098">
    <property type="entry name" value="Glyco_trans_4-like_N"/>
</dbReference>
<reference evidence="3 4" key="1">
    <citation type="journal article" date="2015" name="Nature">
        <title>rRNA introns, odd ribosomes, and small enigmatic genomes across a large radiation of phyla.</title>
        <authorList>
            <person name="Brown C.T."/>
            <person name="Hug L.A."/>
            <person name="Thomas B.C."/>
            <person name="Sharon I."/>
            <person name="Castelle C.J."/>
            <person name="Singh A."/>
            <person name="Wilkins M.J."/>
            <person name="Williams K.H."/>
            <person name="Banfield J.F."/>
        </authorList>
    </citation>
    <scope>NUCLEOTIDE SEQUENCE [LARGE SCALE GENOMIC DNA]</scope>
</reference>
<name>A0A0G1P3S1_9BACT</name>
<evidence type="ECO:0000313" key="3">
    <source>
        <dbReference type="EMBL" id="KKU27237.1"/>
    </source>
</evidence>
<dbReference type="Pfam" id="PF13439">
    <property type="entry name" value="Glyco_transf_4"/>
    <property type="match status" value="1"/>
</dbReference>
<accession>A0A0G1P3S1</accession>
<dbReference type="Pfam" id="PF00534">
    <property type="entry name" value="Glycos_transf_1"/>
    <property type="match status" value="1"/>
</dbReference>
<dbReference type="EMBL" id="LCMA01000002">
    <property type="protein sequence ID" value="KKU27237.1"/>
    <property type="molecule type" value="Genomic_DNA"/>
</dbReference>
<evidence type="ECO:0000259" key="2">
    <source>
        <dbReference type="Pfam" id="PF13439"/>
    </source>
</evidence>
<dbReference type="InterPro" id="IPR001296">
    <property type="entry name" value="Glyco_trans_1"/>
</dbReference>
<protein>
    <submittedName>
        <fullName evidence="3">Glycosyl transferase group 1</fullName>
    </submittedName>
</protein>
<organism evidence="3 4">
    <name type="scientific">Candidatus Magasanikbacteria bacterium GW2011_GWA2_46_17</name>
    <dbReference type="NCBI Taxonomy" id="1619042"/>
    <lineage>
        <taxon>Bacteria</taxon>
        <taxon>Candidatus Magasanikiibacteriota</taxon>
    </lineage>
</organism>
<dbReference type="PATRIC" id="fig|1619042.3.peg.114"/>
<dbReference type="InterPro" id="IPR050194">
    <property type="entry name" value="Glycosyltransferase_grp1"/>
</dbReference>
<dbReference type="PANTHER" id="PTHR45947">
    <property type="entry name" value="SULFOQUINOVOSYL TRANSFERASE SQD2"/>
    <property type="match status" value="1"/>
</dbReference>
<dbReference type="SUPFAM" id="SSF53756">
    <property type="entry name" value="UDP-Glycosyltransferase/glycogen phosphorylase"/>
    <property type="match status" value="1"/>
</dbReference>
<feature type="domain" description="Glycosyl transferase family 1" evidence="1">
    <location>
        <begin position="201"/>
        <end position="329"/>
    </location>
</feature>
<dbReference type="PANTHER" id="PTHR45947:SF3">
    <property type="entry name" value="SULFOQUINOVOSYL TRANSFERASE SQD2"/>
    <property type="match status" value="1"/>
</dbReference>
<keyword evidence="3" id="KW-0808">Transferase</keyword>
<dbReference type="AlphaFoldDB" id="A0A0G1P3S1"/>
<dbReference type="GO" id="GO:0016757">
    <property type="term" value="F:glycosyltransferase activity"/>
    <property type="evidence" value="ECO:0007669"/>
    <property type="project" value="InterPro"/>
</dbReference>